<proteinExistence type="predicted"/>
<comment type="caution">
    <text evidence="3">The sequence shown here is derived from an EMBL/GenBank/DDBJ whole genome shotgun (WGS) entry which is preliminary data.</text>
</comment>
<dbReference type="Gene3D" id="3.10.20.370">
    <property type="match status" value="1"/>
</dbReference>
<name>A0A2G8KP15_STIJA</name>
<dbReference type="InterPro" id="IPR043502">
    <property type="entry name" value="DNA/RNA_pol_sf"/>
</dbReference>
<protein>
    <recommendedName>
        <fullName evidence="5">Reverse transcriptase domain-containing protein</fullName>
    </recommendedName>
</protein>
<gene>
    <name evidence="3" type="ORF">BSL78_13379</name>
</gene>
<evidence type="ECO:0000313" key="4">
    <source>
        <dbReference type="Proteomes" id="UP000230750"/>
    </source>
</evidence>
<dbReference type="CDD" id="cd09274">
    <property type="entry name" value="RNase_HI_RT_Ty3"/>
    <property type="match status" value="1"/>
</dbReference>
<dbReference type="Pfam" id="PF00078">
    <property type="entry name" value="RVT_1"/>
    <property type="match status" value="1"/>
</dbReference>
<evidence type="ECO:0000313" key="3">
    <source>
        <dbReference type="EMBL" id="PIK49754.1"/>
    </source>
</evidence>
<dbReference type="PANTHER" id="PTHR37984">
    <property type="entry name" value="PROTEIN CBG26694"/>
    <property type="match status" value="1"/>
</dbReference>
<feature type="domain" description="Reverse transcriptase/retrotransposon-derived protein RNase H-like" evidence="2">
    <location>
        <begin position="198"/>
        <end position="288"/>
    </location>
</feature>
<sequence>MTVIRIKEREVTPIPSCVGTLLHDMPMELVPPMGRPATSAEKRTTTQDAVALLQLGSSGLTLLNNKVTHQPTRIQWRSSSSMWFPFLRLPFGIASAPEVYHRTVHQIFEGIPGVDTGMDDIIVWGSDKDQHDKRLRQVLSAAREMNVKLNKAKCELGVNQLIFIGDLLTDNGVKQDPAKVSPLKNMQKPQSKNATLSWAWNSIKEILAKEPVLAYYDSKKEIKIAADASQSGLGSVVLQLYGQDWKPVAYASRSMTSAETNYAQIEKELLALTFACERFHQYIFGRTASVDTDHKPLIPLFLKPLNECPMRNSDSCYDYKSMI</sequence>
<dbReference type="OrthoDB" id="8002524at2759"/>
<dbReference type="InterPro" id="IPR043128">
    <property type="entry name" value="Rev_trsase/Diguanyl_cyclase"/>
</dbReference>
<evidence type="ECO:0000259" key="2">
    <source>
        <dbReference type="Pfam" id="PF17919"/>
    </source>
</evidence>
<dbReference type="InterPro" id="IPR000477">
    <property type="entry name" value="RT_dom"/>
</dbReference>
<dbReference type="Gene3D" id="3.30.70.270">
    <property type="match status" value="1"/>
</dbReference>
<keyword evidence="4" id="KW-1185">Reference proteome</keyword>
<dbReference type="EMBL" id="MRZV01000449">
    <property type="protein sequence ID" value="PIK49754.1"/>
    <property type="molecule type" value="Genomic_DNA"/>
</dbReference>
<dbReference type="InterPro" id="IPR041577">
    <property type="entry name" value="RT_RNaseH_2"/>
</dbReference>
<dbReference type="PANTHER" id="PTHR37984:SF8">
    <property type="entry name" value="CCHC-TYPE DOMAIN-CONTAINING PROTEIN"/>
    <property type="match status" value="1"/>
</dbReference>
<evidence type="ECO:0008006" key="5">
    <source>
        <dbReference type="Google" id="ProtNLM"/>
    </source>
</evidence>
<feature type="domain" description="Reverse transcriptase" evidence="1">
    <location>
        <begin position="73"/>
        <end position="164"/>
    </location>
</feature>
<dbReference type="Proteomes" id="UP000230750">
    <property type="component" value="Unassembled WGS sequence"/>
</dbReference>
<organism evidence="3 4">
    <name type="scientific">Stichopus japonicus</name>
    <name type="common">Sea cucumber</name>
    <dbReference type="NCBI Taxonomy" id="307972"/>
    <lineage>
        <taxon>Eukaryota</taxon>
        <taxon>Metazoa</taxon>
        <taxon>Echinodermata</taxon>
        <taxon>Eleutherozoa</taxon>
        <taxon>Echinozoa</taxon>
        <taxon>Holothuroidea</taxon>
        <taxon>Aspidochirotacea</taxon>
        <taxon>Aspidochirotida</taxon>
        <taxon>Stichopodidae</taxon>
        <taxon>Apostichopus</taxon>
    </lineage>
</organism>
<dbReference type="AlphaFoldDB" id="A0A2G8KP15"/>
<dbReference type="Pfam" id="PF17919">
    <property type="entry name" value="RT_RNaseH_2"/>
    <property type="match status" value="1"/>
</dbReference>
<dbReference type="FunFam" id="3.10.20.370:FF:000001">
    <property type="entry name" value="Retrovirus-related Pol polyprotein from transposon 17.6-like protein"/>
    <property type="match status" value="1"/>
</dbReference>
<reference evidence="3 4" key="1">
    <citation type="journal article" date="2017" name="PLoS Biol.">
        <title>The sea cucumber genome provides insights into morphological evolution and visceral regeneration.</title>
        <authorList>
            <person name="Zhang X."/>
            <person name="Sun L."/>
            <person name="Yuan J."/>
            <person name="Sun Y."/>
            <person name="Gao Y."/>
            <person name="Zhang L."/>
            <person name="Li S."/>
            <person name="Dai H."/>
            <person name="Hamel J.F."/>
            <person name="Liu C."/>
            <person name="Yu Y."/>
            <person name="Liu S."/>
            <person name="Lin W."/>
            <person name="Guo K."/>
            <person name="Jin S."/>
            <person name="Xu P."/>
            <person name="Storey K.B."/>
            <person name="Huan P."/>
            <person name="Zhang T."/>
            <person name="Zhou Y."/>
            <person name="Zhang J."/>
            <person name="Lin C."/>
            <person name="Li X."/>
            <person name="Xing L."/>
            <person name="Huo D."/>
            <person name="Sun M."/>
            <person name="Wang L."/>
            <person name="Mercier A."/>
            <person name="Li F."/>
            <person name="Yang H."/>
            <person name="Xiang J."/>
        </authorList>
    </citation>
    <scope>NUCLEOTIDE SEQUENCE [LARGE SCALE GENOMIC DNA]</scope>
    <source>
        <strain evidence="3">Shaxun</strain>
        <tissue evidence="3">Muscle</tissue>
    </source>
</reference>
<dbReference type="InterPro" id="IPR050951">
    <property type="entry name" value="Retrovirus_Pol_polyprotein"/>
</dbReference>
<accession>A0A2G8KP15</accession>
<evidence type="ECO:0000259" key="1">
    <source>
        <dbReference type="Pfam" id="PF00078"/>
    </source>
</evidence>
<dbReference type="SUPFAM" id="SSF56672">
    <property type="entry name" value="DNA/RNA polymerases"/>
    <property type="match status" value="1"/>
</dbReference>